<evidence type="ECO:0000313" key="2">
    <source>
        <dbReference type="Proteomes" id="UP000285712"/>
    </source>
</evidence>
<gene>
    <name evidence="1" type="ORF">DYB35_007732</name>
</gene>
<dbReference type="Proteomes" id="UP000285712">
    <property type="component" value="Unassembled WGS sequence"/>
</dbReference>
<accession>A0A3R7E6G4</accession>
<organism evidence="1 2">
    <name type="scientific">Aphanomyces astaci</name>
    <name type="common">Crayfish plague agent</name>
    <dbReference type="NCBI Taxonomy" id="112090"/>
    <lineage>
        <taxon>Eukaryota</taxon>
        <taxon>Sar</taxon>
        <taxon>Stramenopiles</taxon>
        <taxon>Oomycota</taxon>
        <taxon>Saprolegniomycetes</taxon>
        <taxon>Saprolegniales</taxon>
        <taxon>Verrucalvaceae</taxon>
        <taxon>Aphanomyces</taxon>
    </lineage>
</organism>
<dbReference type="AlphaFoldDB" id="A0A3R7E6G4"/>
<evidence type="ECO:0000313" key="1">
    <source>
        <dbReference type="EMBL" id="RHY90734.1"/>
    </source>
</evidence>
<sequence>MGHPITTAIPLYEVNKSTIQIVTHSGHYGRTNLIDGDALKHVGSTSGGDGIPVVTRSIRPFHGMSFGKGQLWLDMLHINTPDSVQPPILLIFDGYKSHVSEPAVLARAMKLNILLLCMGPTSLSHWTGH</sequence>
<reference evidence="1 2" key="1">
    <citation type="submission" date="2018-08" db="EMBL/GenBank/DDBJ databases">
        <title>Aphanomyces genome sequencing and annotation.</title>
        <authorList>
            <person name="Minardi D."/>
            <person name="Oidtmann B."/>
            <person name="Van Der Giezen M."/>
            <person name="Studholme D.J."/>
        </authorList>
    </citation>
    <scope>NUCLEOTIDE SEQUENCE [LARGE SCALE GENOMIC DNA]</scope>
    <source>
        <strain evidence="1 2">Sv</strain>
    </source>
</reference>
<evidence type="ECO:0008006" key="3">
    <source>
        <dbReference type="Google" id="ProtNLM"/>
    </source>
</evidence>
<proteinExistence type="predicted"/>
<comment type="caution">
    <text evidence="1">The sequence shown here is derived from an EMBL/GenBank/DDBJ whole genome shotgun (WGS) entry which is preliminary data.</text>
</comment>
<name>A0A3R7E6G4_APHAT</name>
<protein>
    <recommendedName>
        <fullName evidence="3">DDE-1 domain-containing protein</fullName>
    </recommendedName>
</protein>
<dbReference type="EMBL" id="QUTG01003659">
    <property type="protein sequence ID" value="RHY90734.1"/>
    <property type="molecule type" value="Genomic_DNA"/>
</dbReference>